<dbReference type="EMBL" id="CAXLJM020000112">
    <property type="protein sequence ID" value="CAL8136828.1"/>
    <property type="molecule type" value="Genomic_DNA"/>
</dbReference>
<keyword evidence="1" id="KW-0812">Transmembrane</keyword>
<feature type="transmembrane region" description="Helical" evidence="1">
    <location>
        <begin position="168"/>
        <end position="190"/>
    </location>
</feature>
<accession>A0ABP1RVU5</accession>
<reference evidence="2 3" key="1">
    <citation type="submission" date="2024-08" db="EMBL/GenBank/DDBJ databases">
        <authorList>
            <person name="Cucini C."/>
            <person name="Frati F."/>
        </authorList>
    </citation>
    <scope>NUCLEOTIDE SEQUENCE [LARGE SCALE GENOMIC DNA]</scope>
</reference>
<evidence type="ECO:0000313" key="2">
    <source>
        <dbReference type="EMBL" id="CAL8136828.1"/>
    </source>
</evidence>
<comment type="caution">
    <text evidence="2">The sequence shown here is derived from an EMBL/GenBank/DDBJ whole genome shotgun (WGS) entry which is preliminary data.</text>
</comment>
<evidence type="ECO:0000256" key="1">
    <source>
        <dbReference type="SAM" id="Phobius"/>
    </source>
</evidence>
<feature type="transmembrane region" description="Helical" evidence="1">
    <location>
        <begin position="16"/>
        <end position="42"/>
    </location>
</feature>
<feature type="transmembrane region" description="Helical" evidence="1">
    <location>
        <begin position="84"/>
        <end position="106"/>
    </location>
</feature>
<feature type="transmembrane region" description="Helical" evidence="1">
    <location>
        <begin position="127"/>
        <end position="148"/>
    </location>
</feature>
<name>A0ABP1RVU5_9HEXA</name>
<gene>
    <name evidence="2" type="ORF">ODALV1_LOCUS26632</name>
</gene>
<evidence type="ECO:0008006" key="4">
    <source>
        <dbReference type="Google" id="ProtNLM"/>
    </source>
</evidence>
<dbReference type="Proteomes" id="UP001642540">
    <property type="component" value="Unassembled WGS sequence"/>
</dbReference>
<keyword evidence="1" id="KW-0472">Membrane</keyword>
<protein>
    <recommendedName>
        <fullName evidence="4">Transmembrane protein</fullName>
    </recommendedName>
</protein>
<sequence length="211" mass="23432">MVPKSSIENPRRHARFVGYIISITCALTVATSLLALISMLVVSVAKDEGSSEGVAIATKHFDSNGNANGTAFRGQEMQGNKTSILRSLLGFTWFSVSVSIPQFIGLKYLQKATSYEGMILLTKSIKWVGCHLNVQAVYLVAETILLVINEISANAIEDAVSAQFFYFQWHILLAIILACRITGWIIVDLFRKQLVATYNHLSRRDFEDLDN</sequence>
<organism evidence="2 3">
    <name type="scientific">Orchesella dallaii</name>
    <dbReference type="NCBI Taxonomy" id="48710"/>
    <lineage>
        <taxon>Eukaryota</taxon>
        <taxon>Metazoa</taxon>
        <taxon>Ecdysozoa</taxon>
        <taxon>Arthropoda</taxon>
        <taxon>Hexapoda</taxon>
        <taxon>Collembola</taxon>
        <taxon>Entomobryomorpha</taxon>
        <taxon>Entomobryoidea</taxon>
        <taxon>Orchesellidae</taxon>
        <taxon>Orchesellinae</taxon>
        <taxon>Orchesella</taxon>
    </lineage>
</organism>
<evidence type="ECO:0000313" key="3">
    <source>
        <dbReference type="Proteomes" id="UP001642540"/>
    </source>
</evidence>
<proteinExistence type="predicted"/>
<keyword evidence="3" id="KW-1185">Reference proteome</keyword>
<keyword evidence="1" id="KW-1133">Transmembrane helix</keyword>